<dbReference type="AlphaFoldDB" id="A0A556M8T4"/>
<reference evidence="3 4" key="1">
    <citation type="submission" date="2019-07" db="EMBL/GenBank/DDBJ databases">
        <authorList>
            <person name="Huq M.A."/>
        </authorList>
    </citation>
    <scope>NUCLEOTIDE SEQUENCE [LARGE SCALE GENOMIC DNA]</scope>
    <source>
        <strain evidence="3 4">MAH-19</strain>
    </source>
</reference>
<feature type="compositionally biased region" description="Polar residues" evidence="1">
    <location>
        <begin position="63"/>
        <end position="74"/>
    </location>
</feature>
<evidence type="ECO:0000256" key="2">
    <source>
        <dbReference type="SAM" id="SignalP"/>
    </source>
</evidence>
<keyword evidence="4" id="KW-1185">Reference proteome</keyword>
<dbReference type="RefSeq" id="WP_186292768.1">
    <property type="nucleotide sequence ID" value="NZ_VLPK01000007.1"/>
</dbReference>
<feature type="region of interest" description="Disordered" evidence="1">
    <location>
        <begin position="32"/>
        <end position="74"/>
    </location>
</feature>
<evidence type="ECO:0000313" key="4">
    <source>
        <dbReference type="Proteomes" id="UP000318733"/>
    </source>
</evidence>
<comment type="caution">
    <text evidence="3">The sequence shown here is derived from an EMBL/GenBank/DDBJ whole genome shotgun (WGS) entry which is preliminary data.</text>
</comment>
<proteinExistence type="predicted"/>
<feature type="compositionally biased region" description="Basic and acidic residues" evidence="1">
    <location>
        <begin position="50"/>
        <end position="61"/>
    </location>
</feature>
<name>A0A556M8T4_9SPHI</name>
<keyword evidence="2" id="KW-0732">Signal</keyword>
<dbReference type="PROSITE" id="PS51257">
    <property type="entry name" value="PROKAR_LIPOPROTEIN"/>
    <property type="match status" value="1"/>
</dbReference>
<protein>
    <recommendedName>
        <fullName evidence="5">Lipoprotein</fullName>
    </recommendedName>
</protein>
<gene>
    <name evidence="3" type="ORF">FO440_22785</name>
</gene>
<evidence type="ECO:0000313" key="3">
    <source>
        <dbReference type="EMBL" id="TSJ36334.1"/>
    </source>
</evidence>
<feature type="signal peptide" evidence="2">
    <location>
        <begin position="1"/>
        <end position="22"/>
    </location>
</feature>
<evidence type="ECO:0000256" key="1">
    <source>
        <dbReference type="SAM" id="MobiDB-lite"/>
    </source>
</evidence>
<accession>A0A556M8T4</accession>
<organism evidence="3 4">
    <name type="scientific">Mucilaginibacter corticis</name>
    <dbReference type="NCBI Taxonomy" id="2597670"/>
    <lineage>
        <taxon>Bacteria</taxon>
        <taxon>Pseudomonadati</taxon>
        <taxon>Bacteroidota</taxon>
        <taxon>Sphingobacteriia</taxon>
        <taxon>Sphingobacteriales</taxon>
        <taxon>Sphingobacteriaceae</taxon>
        <taxon>Mucilaginibacter</taxon>
    </lineage>
</organism>
<evidence type="ECO:0008006" key="5">
    <source>
        <dbReference type="Google" id="ProtNLM"/>
    </source>
</evidence>
<dbReference type="EMBL" id="VLPK01000007">
    <property type="protein sequence ID" value="TSJ36334.1"/>
    <property type="molecule type" value="Genomic_DNA"/>
</dbReference>
<dbReference type="Proteomes" id="UP000318733">
    <property type="component" value="Unassembled WGS sequence"/>
</dbReference>
<sequence length="74" mass="8061">MKNNRHPIYPLTVLLIMFTMIACDQSRNKATISRDTTSMNHGGPVNLDTTAKDSADKDSAKSNKGNANPSGRIK</sequence>
<feature type="chain" id="PRO_5022159811" description="Lipoprotein" evidence="2">
    <location>
        <begin position="23"/>
        <end position="74"/>
    </location>
</feature>